<dbReference type="RefSeq" id="WP_087786648.1">
    <property type="nucleotide sequence ID" value="NZ_CP049956.1"/>
</dbReference>
<reference evidence="3" key="3">
    <citation type="submission" date="2022-07" db="EMBL/GenBank/DDBJ databases">
        <authorList>
            <consortium name="Clinical and Environmental Microbiology Branch: Whole genome sequencing antimicrobial resistance pathogens in the healthcare setting"/>
        </authorList>
    </citation>
    <scope>NUCLEOTIDE SEQUENCE</scope>
    <source>
        <strain evidence="3">Stenotrophomonas_maltophilia_2021CK-00905</strain>
    </source>
</reference>
<evidence type="ECO:0000313" key="6">
    <source>
        <dbReference type="Proteomes" id="UP000197090"/>
    </source>
</evidence>
<dbReference type="Pfam" id="PF13986">
    <property type="entry name" value="DUF4224"/>
    <property type="match status" value="1"/>
</dbReference>
<dbReference type="InterPro" id="IPR025319">
    <property type="entry name" value="DUF4224"/>
</dbReference>
<gene>
    <name evidence="5" type="ORF">CEE63_11780</name>
    <name evidence="4" type="ORF">I5V89_19405</name>
    <name evidence="3" type="ORF">QEK83_004703</name>
</gene>
<dbReference type="EMBL" id="ABLOMU010000136">
    <property type="protein sequence ID" value="EKT4443991.1"/>
    <property type="molecule type" value="Genomic_DNA"/>
</dbReference>
<evidence type="ECO:0000313" key="5">
    <source>
        <dbReference type="EMBL" id="OWQ73827.1"/>
    </source>
</evidence>
<dbReference type="AlphaFoldDB" id="A0A246I5H3"/>
<dbReference type="EMBL" id="NIVX01000076">
    <property type="protein sequence ID" value="OWQ73827.1"/>
    <property type="molecule type" value="Genomic_DNA"/>
</dbReference>
<dbReference type="Proteomes" id="UP000634179">
    <property type="component" value="Unassembled WGS sequence"/>
</dbReference>
<comment type="caution">
    <text evidence="5">The sequence shown here is derived from an EMBL/GenBank/DDBJ whole genome shotgun (WGS) entry which is preliminary data.</text>
</comment>
<reference evidence="4" key="2">
    <citation type="submission" date="2020-11" db="EMBL/GenBank/DDBJ databases">
        <title>Enhanced detection system for hospital associated transmission using whole genome sequencing surveillance.</title>
        <authorList>
            <person name="Harrison L.H."/>
            <person name="Van Tyne D."/>
            <person name="Marsh J.W."/>
            <person name="Griffith M.P."/>
            <person name="Snyder D.J."/>
            <person name="Cooper V.S."/>
            <person name="Mustapha M."/>
        </authorList>
    </citation>
    <scope>NUCLEOTIDE SEQUENCE</scope>
    <source>
        <strain evidence="4">STEN00053</strain>
    </source>
</reference>
<feature type="region of interest" description="Disordered" evidence="1">
    <location>
        <begin position="51"/>
        <end position="70"/>
    </location>
</feature>
<accession>A0A246I5H3</accession>
<dbReference type="EMBL" id="JADUOV010000018">
    <property type="protein sequence ID" value="MBH1792034.1"/>
    <property type="molecule type" value="Genomic_DNA"/>
</dbReference>
<evidence type="ECO:0000256" key="1">
    <source>
        <dbReference type="SAM" id="MobiDB-lite"/>
    </source>
</evidence>
<feature type="domain" description="DUF4224" evidence="2">
    <location>
        <begin position="7"/>
        <end position="50"/>
    </location>
</feature>
<evidence type="ECO:0000313" key="4">
    <source>
        <dbReference type="EMBL" id="MBH1792034.1"/>
    </source>
</evidence>
<sequence length="70" mass="7940">MADSPYLSRDDIKALCRTPRRKGQAEFLRNNGIRHYLDAHGWPVVLWSAIEGKPEPKTPPATDWKPNKAA</sequence>
<protein>
    <submittedName>
        <fullName evidence="3">DUF4224 domain-containing protein</fullName>
    </submittedName>
</protein>
<proteinExistence type="predicted"/>
<dbReference type="Proteomes" id="UP001214521">
    <property type="component" value="Unassembled WGS sequence"/>
</dbReference>
<name>A0A246I5H3_STEMA</name>
<evidence type="ECO:0000259" key="2">
    <source>
        <dbReference type="Pfam" id="PF13986"/>
    </source>
</evidence>
<reference evidence="5 6" key="1">
    <citation type="submission" date="2017-06" db="EMBL/GenBank/DDBJ databases">
        <authorList>
            <person name="Kim H.J."/>
            <person name="Triplett B.A."/>
        </authorList>
    </citation>
    <scope>NUCLEOTIDE SEQUENCE [LARGE SCALE GENOMIC DNA]</scope>
    <source>
        <strain evidence="5 6">594</strain>
    </source>
</reference>
<dbReference type="Proteomes" id="UP000197090">
    <property type="component" value="Unassembled WGS sequence"/>
</dbReference>
<evidence type="ECO:0000313" key="3">
    <source>
        <dbReference type="EMBL" id="EKT4443991.1"/>
    </source>
</evidence>
<organism evidence="5 6">
    <name type="scientific">Stenotrophomonas maltophilia</name>
    <name type="common">Pseudomonas maltophilia</name>
    <name type="synonym">Xanthomonas maltophilia</name>
    <dbReference type="NCBI Taxonomy" id="40324"/>
    <lineage>
        <taxon>Bacteria</taxon>
        <taxon>Pseudomonadati</taxon>
        <taxon>Pseudomonadota</taxon>
        <taxon>Gammaproteobacteria</taxon>
        <taxon>Lysobacterales</taxon>
        <taxon>Lysobacteraceae</taxon>
        <taxon>Stenotrophomonas</taxon>
        <taxon>Stenotrophomonas maltophilia group</taxon>
    </lineage>
</organism>